<gene>
    <name evidence="2" type="ORF">N7476_007553</name>
</gene>
<proteinExistence type="predicted"/>
<dbReference type="EMBL" id="JAPZBO010000007">
    <property type="protein sequence ID" value="KAJ5311693.1"/>
    <property type="molecule type" value="Genomic_DNA"/>
</dbReference>
<protein>
    <submittedName>
        <fullName evidence="2">Uncharacterized protein</fullName>
    </submittedName>
</protein>
<evidence type="ECO:0000313" key="2">
    <source>
        <dbReference type="EMBL" id="KAJ5311693.1"/>
    </source>
</evidence>
<comment type="caution">
    <text evidence="2">The sequence shown here is derived from an EMBL/GenBank/DDBJ whole genome shotgun (WGS) entry which is preliminary data.</text>
</comment>
<feature type="compositionally biased region" description="Basic and acidic residues" evidence="1">
    <location>
        <begin position="98"/>
        <end position="114"/>
    </location>
</feature>
<dbReference type="AlphaFoldDB" id="A0A9W9U3L3"/>
<reference evidence="2" key="2">
    <citation type="journal article" date="2023" name="IMA Fungus">
        <title>Comparative genomic study of the Penicillium genus elucidates a diverse pangenome and 15 lateral gene transfer events.</title>
        <authorList>
            <person name="Petersen C."/>
            <person name="Sorensen T."/>
            <person name="Nielsen M.R."/>
            <person name="Sondergaard T.E."/>
            <person name="Sorensen J.L."/>
            <person name="Fitzpatrick D.A."/>
            <person name="Frisvad J.C."/>
            <person name="Nielsen K.L."/>
        </authorList>
    </citation>
    <scope>NUCLEOTIDE SEQUENCE</scope>
    <source>
        <strain evidence="2">IBT 21472</strain>
    </source>
</reference>
<feature type="region of interest" description="Disordered" evidence="1">
    <location>
        <begin position="56"/>
        <end position="114"/>
    </location>
</feature>
<sequence>MSPAIELGTRAVILCLRAIGTPAKSIQQLVGSPISTINGLYNAALKKGFDPDARPLEFNEHITDSPRRTDEFKVKKSGIRKAAGTPTPRPRAPRKKKGAENTEEIAKDSTEDRVEVQIKDLIEEPTEKEPEDHGA</sequence>
<evidence type="ECO:0000256" key="1">
    <source>
        <dbReference type="SAM" id="MobiDB-lite"/>
    </source>
</evidence>
<reference evidence="2" key="1">
    <citation type="submission" date="2022-12" db="EMBL/GenBank/DDBJ databases">
        <authorList>
            <person name="Petersen C."/>
        </authorList>
    </citation>
    <scope>NUCLEOTIDE SEQUENCE</scope>
    <source>
        <strain evidence="2">IBT 21472</strain>
    </source>
</reference>
<keyword evidence="3" id="KW-1185">Reference proteome</keyword>
<accession>A0A9W9U3L3</accession>
<name>A0A9W9U3L3_9EURO</name>
<evidence type="ECO:0000313" key="3">
    <source>
        <dbReference type="Proteomes" id="UP001147746"/>
    </source>
</evidence>
<dbReference type="Proteomes" id="UP001147746">
    <property type="component" value="Unassembled WGS sequence"/>
</dbReference>
<feature type="compositionally biased region" description="Basic and acidic residues" evidence="1">
    <location>
        <begin position="56"/>
        <end position="74"/>
    </location>
</feature>
<organism evidence="2 3">
    <name type="scientific">Penicillium atrosanguineum</name>
    <dbReference type="NCBI Taxonomy" id="1132637"/>
    <lineage>
        <taxon>Eukaryota</taxon>
        <taxon>Fungi</taxon>
        <taxon>Dikarya</taxon>
        <taxon>Ascomycota</taxon>
        <taxon>Pezizomycotina</taxon>
        <taxon>Eurotiomycetes</taxon>
        <taxon>Eurotiomycetidae</taxon>
        <taxon>Eurotiales</taxon>
        <taxon>Aspergillaceae</taxon>
        <taxon>Penicillium</taxon>
    </lineage>
</organism>